<dbReference type="PANTHER" id="PTHR43685:SF3">
    <property type="entry name" value="SLR2126 PROTEIN"/>
    <property type="match status" value="1"/>
</dbReference>
<evidence type="ECO:0000256" key="1">
    <source>
        <dbReference type="SAM" id="MobiDB-lite"/>
    </source>
</evidence>
<feature type="region of interest" description="Disordered" evidence="1">
    <location>
        <begin position="1077"/>
        <end position="1327"/>
    </location>
</feature>
<feature type="compositionally biased region" description="Low complexity" evidence="1">
    <location>
        <begin position="1110"/>
        <end position="1123"/>
    </location>
</feature>
<evidence type="ECO:0000256" key="2">
    <source>
        <dbReference type="SAM" id="Phobius"/>
    </source>
</evidence>
<reference evidence="3" key="1">
    <citation type="submission" date="2021-04" db="EMBL/GenBank/DDBJ databases">
        <title>Genome based classification of Actinospica acidithermotolerans sp. nov., an actinobacterium isolated from an Indonesian hot spring.</title>
        <authorList>
            <person name="Kusuma A.B."/>
            <person name="Putra K.E."/>
            <person name="Nafisah S."/>
            <person name="Loh J."/>
            <person name="Nouioui I."/>
            <person name="Goodfellow M."/>
        </authorList>
    </citation>
    <scope>NUCLEOTIDE SEQUENCE</scope>
    <source>
        <strain evidence="3">MGRD01-02</strain>
    </source>
</reference>
<dbReference type="InterPro" id="IPR050834">
    <property type="entry name" value="Glycosyltransf_2"/>
</dbReference>
<feature type="compositionally biased region" description="Low complexity" evidence="1">
    <location>
        <begin position="1088"/>
        <end position="1097"/>
    </location>
</feature>
<dbReference type="InterPro" id="IPR029044">
    <property type="entry name" value="Nucleotide-diphossugar_trans"/>
</dbReference>
<feature type="transmembrane region" description="Helical" evidence="2">
    <location>
        <begin position="692"/>
        <end position="709"/>
    </location>
</feature>
<gene>
    <name evidence="3" type="ORF">KDK95_26830</name>
</gene>
<accession>A0A941ILF2</accession>
<proteinExistence type="predicted"/>
<organism evidence="3 4">
    <name type="scientific">Actinospica acidithermotolerans</name>
    <dbReference type="NCBI Taxonomy" id="2828514"/>
    <lineage>
        <taxon>Bacteria</taxon>
        <taxon>Bacillati</taxon>
        <taxon>Actinomycetota</taxon>
        <taxon>Actinomycetes</taxon>
        <taxon>Catenulisporales</taxon>
        <taxon>Actinospicaceae</taxon>
        <taxon>Actinospica</taxon>
    </lineage>
</organism>
<feature type="transmembrane region" description="Helical" evidence="2">
    <location>
        <begin position="589"/>
        <end position="622"/>
    </location>
</feature>
<feature type="compositionally biased region" description="Low complexity" evidence="1">
    <location>
        <begin position="1220"/>
        <end position="1299"/>
    </location>
</feature>
<feature type="compositionally biased region" description="Polar residues" evidence="1">
    <location>
        <begin position="1194"/>
        <end position="1210"/>
    </location>
</feature>
<protein>
    <submittedName>
        <fullName evidence="3">Glycosyltransferase</fullName>
        <ecNumber evidence="3">2.4.-.-</ecNumber>
    </submittedName>
</protein>
<name>A0A941ILF2_9ACTN</name>
<feature type="transmembrane region" description="Helical" evidence="2">
    <location>
        <begin position="485"/>
        <end position="511"/>
    </location>
</feature>
<dbReference type="Gene3D" id="3.90.550.10">
    <property type="entry name" value="Spore Coat Polysaccharide Biosynthesis Protein SpsA, Chain A"/>
    <property type="match status" value="1"/>
</dbReference>
<dbReference type="PANTHER" id="PTHR43685">
    <property type="entry name" value="GLYCOSYLTRANSFERASE"/>
    <property type="match status" value="1"/>
</dbReference>
<feature type="transmembrane region" description="Helical" evidence="2">
    <location>
        <begin position="791"/>
        <end position="810"/>
    </location>
</feature>
<keyword evidence="2" id="KW-1133">Transmembrane helix</keyword>
<dbReference type="SUPFAM" id="SSF53448">
    <property type="entry name" value="Nucleotide-diphospho-sugar transferases"/>
    <property type="match status" value="1"/>
</dbReference>
<dbReference type="EC" id="2.4.-.-" evidence="3"/>
<keyword evidence="3" id="KW-0808">Transferase</keyword>
<keyword evidence="2" id="KW-0472">Membrane</keyword>
<evidence type="ECO:0000313" key="4">
    <source>
        <dbReference type="Proteomes" id="UP000676325"/>
    </source>
</evidence>
<dbReference type="Proteomes" id="UP000676325">
    <property type="component" value="Unassembled WGS sequence"/>
</dbReference>
<dbReference type="RefSeq" id="WP_212521078.1">
    <property type="nucleotide sequence ID" value="NZ_JAGSOH010000107.1"/>
</dbReference>
<feature type="transmembrane region" description="Helical" evidence="2">
    <location>
        <begin position="716"/>
        <end position="734"/>
    </location>
</feature>
<feature type="transmembrane region" description="Helical" evidence="2">
    <location>
        <begin position="754"/>
        <end position="771"/>
    </location>
</feature>
<keyword evidence="3" id="KW-0328">Glycosyltransferase</keyword>
<sequence length="1327" mass="141994">MSQYAPPTRSRAYAANPHEALRRHVVTAVLVSHDGERWLPTVLEALLNQQRPVQRVIAVDTGSRDRSADLLRDALGSELVLERKRSTGYGTAVAYGLKNSEPVGYDEVGYDADAPIEWVWLLHDDSAPSPDCLGQLLLTAEEYSAEHPSDHVAVVGPKVHGWYDRRQLLEVGVTVAGNGRRWTGLERGEHDQGQYDEVRPVLSVSSAGMLIRRDVWDQLKGFDRAISLFRDDLDFCWRANNAGFRVIVAPEAVIRHAEASARERRRVDAGPNRPQLLDRTHALYAVAVNRPSILWPLLYLRLIVGTFFRVLGHLIAKSPGLASDEFFAMLGFAARPDRILRGRASRRRFREADPLEVAMLLPPRGALTRAAFENLLTQIRGEERQDIGAATSRHGSVESGPVSEEAETLETDSFGLLKRLVKKPIIAVGLGLTAVALIAGHSLLFSGTLAGGALLPTPGGSSDLWHEYISAWHGVGLGTNTEAPAYLGLLALLSTILFGKASLAVLVLLLGSVPLAGLSASYAFRRVTDSPVLRIWGGYAYGLLSVSLGAIASGRLGSAVAVALLPLIVTSAAGAVGSRSQKGSTRSAWTCAFMLMLATAFAPVIWALAAVAGAIALVSVAWRTRSNLFVTATRMAIVLGTPLVVLSPWSVTLLQHPSSFLTEMGAPGYGLDSPSSTPLGLLLGDPGGPGTYPYWFGAGLLLTALAALLRGTRRRVVISAWMIALLGFVSALFLTRTTVTATDSAVGVVPWPGVSAALLGFGLITATLVGAEGARERIAGAEFGWRQPVSVLVTAAAVLAPVAAGGWWLLRGAETPVGRVSAGLPQYLAAENQSAAQVRTLTLTAGANGTVAYTVARGSGPVLGDADIHLTSAQTAKLNTLVGQLLSGSGGNAAQSLAALDIGYIWAASSVPASITNALGATSGLTEDTLTGSTGSSTEYWQVNGTVGRVTLQDAKGAAIALQYQCSGSTANPGTDAQGAAAVCSQDVTATVNVPGGSAGRVLVLAEAADGGWTAKENGQKLTATTLSDGLQAWNVPAGAGTITIGYQSYTHTLWLVGEAVAFAAALIMALPFGRRPEDEHDEEDEYAQAAAAAGEPGRMEPDPEPEPEPVAAAAAEPAYEPAPARERPRAYESSYEAYEAPQEPVPVPLQAEAPATENYEAPDYEAPVYETSQAASTDAYRSEGGDYGYESGAYQQYGQSYESYPQQDYDQAYDRSGAYQNYESYPQQPQQQGYEQYGYAEQQESYGYEQQQYQDPQQYQQQYQDPQYQQHGQYPQEQYQPEQYQQEQHYQSQEQQYPNADEQYPEFEQYPGYGAQEQHGQEGWGR</sequence>
<feature type="transmembrane region" description="Helical" evidence="2">
    <location>
        <begin position="425"/>
        <end position="445"/>
    </location>
</feature>
<feature type="transmembrane region" description="Helical" evidence="2">
    <location>
        <begin position="532"/>
        <end position="552"/>
    </location>
</feature>
<comment type="caution">
    <text evidence="3">The sequence shown here is derived from an EMBL/GenBank/DDBJ whole genome shotgun (WGS) entry which is preliminary data.</text>
</comment>
<dbReference type="Pfam" id="PF13641">
    <property type="entry name" value="Glyco_tranf_2_3"/>
    <property type="match status" value="1"/>
</dbReference>
<evidence type="ECO:0000313" key="3">
    <source>
        <dbReference type="EMBL" id="MBR7829947.1"/>
    </source>
</evidence>
<dbReference type="EMBL" id="JAGSOH010000107">
    <property type="protein sequence ID" value="MBR7829947.1"/>
    <property type="molecule type" value="Genomic_DNA"/>
</dbReference>
<keyword evidence="4" id="KW-1185">Reference proteome</keyword>
<dbReference type="GO" id="GO:0016757">
    <property type="term" value="F:glycosyltransferase activity"/>
    <property type="evidence" value="ECO:0007669"/>
    <property type="project" value="UniProtKB-KW"/>
</dbReference>
<keyword evidence="2" id="KW-0812">Transmembrane</keyword>
<feature type="transmembrane region" description="Helical" evidence="2">
    <location>
        <begin position="558"/>
        <end position="577"/>
    </location>
</feature>